<keyword evidence="3 5" id="KW-1133">Transmembrane helix</keyword>
<feature type="transmembrane region" description="Helical" evidence="5">
    <location>
        <begin position="77"/>
        <end position="98"/>
    </location>
</feature>
<evidence type="ECO:0000313" key="6">
    <source>
        <dbReference type="EMBL" id="RXN10988.1"/>
    </source>
</evidence>
<sequence>MLSKLLDTAIDISLNLFSVLIGVAVVALVVVLFAVTCICLRLSTKQRAHNEAAGTYESLQLSAPPSEYDTLNIKRGLNLFSVLIGVAVVALVVVLFAVTCICLRLSTKQRAQNEAAGTYASVYFSAPPSEYETLNIRRDAPKISPSSRCVRTDVPVCFCEADGNPFSELRWHLSGRPATNSSNTLISEERLSSTDLRSSITLHQSLTHTFTLQCVSNNTHGNASQLFHLPSSVASLNLFSVLIGVAVVALVVVLFAVTCICLRLSTKQRAQNEAAGTYASLQLSAPPSEYDTLNIKRDTLPPSDCMQVSDL</sequence>
<dbReference type="InterPro" id="IPR051036">
    <property type="entry name" value="SIGLEC"/>
</dbReference>
<dbReference type="STRING" id="84645.A0A498LRB6"/>
<dbReference type="GO" id="GO:0007155">
    <property type="term" value="P:cell adhesion"/>
    <property type="evidence" value="ECO:0007669"/>
    <property type="project" value="TreeGrafter"/>
</dbReference>
<accession>A0A498LRB6</accession>
<dbReference type="GO" id="GO:0005886">
    <property type="term" value="C:plasma membrane"/>
    <property type="evidence" value="ECO:0007669"/>
    <property type="project" value="TreeGrafter"/>
</dbReference>
<evidence type="ECO:0000256" key="1">
    <source>
        <dbReference type="ARBA" id="ARBA00004167"/>
    </source>
</evidence>
<reference evidence="6 7" key="1">
    <citation type="submission" date="2018-03" db="EMBL/GenBank/DDBJ databases">
        <title>Draft genome sequence of Rohu Carp (Labeo rohita).</title>
        <authorList>
            <person name="Das P."/>
            <person name="Kushwaha B."/>
            <person name="Joshi C.G."/>
            <person name="Kumar D."/>
            <person name="Nagpure N.S."/>
            <person name="Sahoo L."/>
            <person name="Das S.P."/>
            <person name="Bit A."/>
            <person name="Patnaik S."/>
            <person name="Meher P.K."/>
            <person name="Jayasankar P."/>
            <person name="Koringa P.G."/>
            <person name="Patel N.V."/>
            <person name="Hinsu A.T."/>
            <person name="Kumar R."/>
            <person name="Pandey M."/>
            <person name="Agarwal S."/>
            <person name="Srivastava S."/>
            <person name="Singh M."/>
            <person name="Iquebal M.A."/>
            <person name="Jaiswal S."/>
            <person name="Angadi U.B."/>
            <person name="Kumar N."/>
            <person name="Raza M."/>
            <person name="Shah T.M."/>
            <person name="Rai A."/>
            <person name="Jena J.K."/>
        </authorList>
    </citation>
    <scope>NUCLEOTIDE SEQUENCE [LARGE SCALE GENOMIC DNA]</scope>
    <source>
        <strain evidence="6">DASCIFA01</strain>
        <tissue evidence="6">Testis</tissue>
    </source>
</reference>
<dbReference type="AlphaFoldDB" id="A0A498LRB6"/>
<protein>
    <submittedName>
        <fullName evidence="6">Sialic acid-binding Ig-like lectin 13</fullName>
    </submittedName>
</protein>
<evidence type="ECO:0000256" key="5">
    <source>
        <dbReference type="SAM" id="Phobius"/>
    </source>
</evidence>
<gene>
    <name evidence="6" type="ORF">ROHU_030336</name>
</gene>
<keyword evidence="7" id="KW-1185">Reference proteome</keyword>
<dbReference type="GO" id="GO:0033691">
    <property type="term" value="F:sialic acid binding"/>
    <property type="evidence" value="ECO:0007669"/>
    <property type="project" value="TreeGrafter"/>
</dbReference>
<keyword evidence="2 5" id="KW-0812">Transmembrane</keyword>
<keyword evidence="4 5" id="KW-0472">Membrane</keyword>
<dbReference type="PANTHER" id="PTHR12035:SF125">
    <property type="entry name" value="SIALIC ACID-BINDING IG-LIKE LECTIN 5"/>
    <property type="match status" value="1"/>
</dbReference>
<feature type="transmembrane region" description="Helical" evidence="5">
    <location>
        <begin position="238"/>
        <end position="262"/>
    </location>
</feature>
<dbReference type="InterPro" id="IPR036179">
    <property type="entry name" value="Ig-like_dom_sf"/>
</dbReference>
<organism evidence="6 7">
    <name type="scientific">Labeo rohita</name>
    <name type="common">Indian major carp</name>
    <name type="synonym">Cyprinus rohita</name>
    <dbReference type="NCBI Taxonomy" id="84645"/>
    <lineage>
        <taxon>Eukaryota</taxon>
        <taxon>Metazoa</taxon>
        <taxon>Chordata</taxon>
        <taxon>Craniata</taxon>
        <taxon>Vertebrata</taxon>
        <taxon>Euteleostomi</taxon>
        <taxon>Actinopterygii</taxon>
        <taxon>Neopterygii</taxon>
        <taxon>Teleostei</taxon>
        <taxon>Ostariophysi</taxon>
        <taxon>Cypriniformes</taxon>
        <taxon>Cyprinidae</taxon>
        <taxon>Labeoninae</taxon>
        <taxon>Labeonini</taxon>
        <taxon>Labeo</taxon>
    </lineage>
</organism>
<dbReference type="PANTHER" id="PTHR12035">
    <property type="entry name" value="SIALIC ACID BINDING IMMUNOGLOBULIN-LIKE LECTIN"/>
    <property type="match status" value="1"/>
</dbReference>
<dbReference type="GO" id="GO:0030246">
    <property type="term" value="F:carbohydrate binding"/>
    <property type="evidence" value="ECO:0007669"/>
    <property type="project" value="UniProtKB-KW"/>
</dbReference>
<dbReference type="Gene3D" id="2.60.40.10">
    <property type="entry name" value="Immunoglobulins"/>
    <property type="match status" value="1"/>
</dbReference>
<dbReference type="EMBL" id="QBIY01013157">
    <property type="protein sequence ID" value="RXN10988.1"/>
    <property type="molecule type" value="Genomic_DNA"/>
</dbReference>
<dbReference type="SUPFAM" id="SSF48726">
    <property type="entry name" value="Immunoglobulin"/>
    <property type="match status" value="1"/>
</dbReference>
<comment type="subcellular location">
    <subcellularLocation>
        <location evidence="1">Membrane</location>
        <topology evidence="1">Single-pass membrane protein</topology>
    </subcellularLocation>
</comment>
<proteinExistence type="predicted"/>
<dbReference type="Proteomes" id="UP000290572">
    <property type="component" value="Unassembled WGS sequence"/>
</dbReference>
<evidence type="ECO:0000256" key="3">
    <source>
        <dbReference type="ARBA" id="ARBA00022989"/>
    </source>
</evidence>
<evidence type="ECO:0000256" key="4">
    <source>
        <dbReference type="ARBA" id="ARBA00023136"/>
    </source>
</evidence>
<evidence type="ECO:0000313" key="7">
    <source>
        <dbReference type="Proteomes" id="UP000290572"/>
    </source>
</evidence>
<keyword evidence="6" id="KW-0430">Lectin</keyword>
<name>A0A498LRB6_LABRO</name>
<feature type="transmembrane region" description="Helical" evidence="5">
    <location>
        <begin position="12"/>
        <end position="40"/>
    </location>
</feature>
<evidence type="ECO:0000256" key="2">
    <source>
        <dbReference type="ARBA" id="ARBA00022692"/>
    </source>
</evidence>
<dbReference type="InterPro" id="IPR013783">
    <property type="entry name" value="Ig-like_fold"/>
</dbReference>
<comment type="caution">
    <text evidence="6">The sequence shown here is derived from an EMBL/GenBank/DDBJ whole genome shotgun (WGS) entry which is preliminary data.</text>
</comment>